<evidence type="ECO:0000256" key="4">
    <source>
        <dbReference type="ARBA" id="ARBA00022801"/>
    </source>
</evidence>
<dbReference type="PANTHER" id="PTHR30255:SF2">
    <property type="entry name" value="SINGLE-STRANDED-DNA-SPECIFIC EXONUCLEASE RECJ"/>
    <property type="match status" value="1"/>
</dbReference>
<dbReference type="GO" id="GO:0006281">
    <property type="term" value="P:DNA repair"/>
    <property type="evidence" value="ECO:0007669"/>
    <property type="project" value="InterPro"/>
</dbReference>
<dbReference type="PANTHER" id="PTHR30255">
    <property type="entry name" value="SINGLE-STRANDED-DNA-SPECIFIC EXONUCLEASE RECJ"/>
    <property type="match status" value="1"/>
</dbReference>
<evidence type="ECO:0000259" key="7">
    <source>
        <dbReference type="Pfam" id="PF01368"/>
    </source>
</evidence>
<dbReference type="Pfam" id="PF17768">
    <property type="entry name" value="RecJ_OB"/>
    <property type="match status" value="1"/>
</dbReference>
<evidence type="ECO:0000256" key="2">
    <source>
        <dbReference type="ARBA" id="ARBA00019841"/>
    </source>
</evidence>
<keyword evidence="5 10" id="KW-0269">Exonuclease</keyword>
<dbReference type="InterPro" id="IPR001667">
    <property type="entry name" value="DDH_dom"/>
</dbReference>
<feature type="coiled-coil region" evidence="6">
    <location>
        <begin position="429"/>
        <end position="460"/>
    </location>
</feature>
<dbReference type="GO" id="GO:0003676">
    <property type="term" value="F:nucleic acid binding"/>
    <property type="evidence" value="ECO:0007669"/>
    <property type="project" value="InterPro"/>
</dbReference>
<dbReference type="RefSeq" id="WP_227709356.1">
    <property type="nucleotide sequence ID" value="NZ_JAJEQW010000001.1"/>
</dbReference>
<evidence type="ECO:0000256" key="5">
    <source>
        <dbReference type="ARBA" id="ARBA00022839"/>
    </source>
</evidence>
<evidence type="ECO:0000256" key="6">
    <source>
        <dbReference type="SAM" id="Coils"/>
    </source>
</evidence>
<evidence type="ECO:0000313" key="11">
    <source>
        <dbReference type="Proteomes" id="UP001198893"/>
    </source>
</evidence>
<dbReference type="SUPFAM" id="SSF64182">
    <property type="entry name" value="DHH phosphoesterases"/>
    <property type="match status" value="1"/>
</dbReference>
<name>A0AAW4WFY1_9FIRM</name>
<comment type="similarity">
    <text evidence="1">Belongs to the RecJ family.</text>
</comment>
<reference evidence="10" key="1">
    <citation type="submission" date="2021-10" db="EMBL/GenBank/DDBJ databases">
        <title>Anaerobic single-cell dispensing facilitates the cultivation of human gut bacteria.</title>
        <authorList>
            <person name="Afrizal A."/>
        </authorList>
    </citation>
    <scope>NUCLEOTIDE SEQUENCE</scope>
    <source>
        <strain evidence="10">CLA-AA-H204</strain>
    </source>
</reference>
<keyword evidence="3" id="KW-0540">Nuclease</keyword>
<dbReference type="InterPro" id="IPR004610">
    <property type="entry name" value="RecJ"/>
</dbReference>
<organism evidence="10 11">
    <name type="scientific">Roseburia amylophila</name>
    <dbReference type="NCBI Taxonomy" id="2981794"/>
    <lineage>
        <taxon>Bacteria</taxon>
        <taxon>Bacillati</taxon>
        <taxon>Bacillota</taxon>
        <taxon>Clostridia</taxon>
        <taxon>Lachnospirales</taxon>
        <taxon>Lachnospiraceae</taxon>
        <taxon>Roseburia</taxon>
    </lineage>
</organism>
<dbReference type="Proteomes" id="UP001198893">
    <property type="component" value="Unassembled WGS sequence"/>
</dbReference>
<keyword evidence="6" id="KW-0175">Coiled coil</keyword>
<evidence type="ECO:0000259" key="8">
    <source>
        <dbReference type="Pfam" id="PF02272"/>
    </source>
</evidence>
<evidence type="ECO:0000256" key="3">
    <source>
        <dbReference type="ARBA" id="ARBA00022722"/>
    </source>
</evidence>
<dbReference type="InterPro" id="IPR041122">
    <property type="entry name" value="RecJ_OB"/>
</dbReference>
<dbReference type="Gene3D" id="3.10.310.30">
    <property type="match status" value="1"/>
</dbReference>
<dbReference type="GO" id="GO:0008409">
    <property type="term" value="F:5'-3' exonuclease activity"/>
    <property type="evidence" value="ECO:0007669"/>
    <property type="project" value="InterPro"/>
</dbReference>
<feature type="domain" description="DDH" evidence="7">
    <location>
        <begin position="79"/>
        <end position="227"/>
    </location>
</feature>
<dbReference type="Pfam" id="PF02272">
    <property type="entry name" value="DHHA1"/>
    <property type="match status" value="1"/>
</dbReference>
<feature type="domain" description="RecJ OB" evidence="9">
    <location>
        <begin position="460"/>
        <end position="583"/>
    </location>
</feature>
<dbReference type="InterPro" id="IPR003156">
    <property type="entry name" value="DHHA1_dom"/>
</dbReference>
<evidence type="ECO:0000256" key="1">
    <source>
        <dbReference type="ARBA" id="ARBA00005915"/>
    </source>
</evidence>
<accession>A0AAW4WFY1</accession>
<dbReference type="Pfam" id="PF01368">
    <property type="entry name" value="DHH"/>
    <property type="match status" value="1"/>
</dbReference>
<dbReference type="GO" id="GO:0006310">
    <property type="term" value="P:DNA recombination"/>
    <property type="evidence" value="ECO:0007669"/>
    <property type="project" value="InterPro"/>
</dbReference>
<comment type="caution">
    <text evidence="10">The sequence shown here is derived from an EMBL/GenBank/DDBJ whole genome shotgun (WGS) entry which is preliminary data.</text>
</comment>
<keyword evidence="4" id="KW-0378">Hydrolase</keyword>
<sequence length="586" mass="65320">MEKWIEIRKGGNFMEMAKKYGIDPLIARIIRNRDIIDEKEITEYLYGGKETLHNPHLLKDVDKAAEIIAEGIAEKKTMRIIGDYDIDGVNATYILLDGIRRCGGNVDAAIPDRMKDGYGINEHLIEQALSDGKELLITCDNGIAAINEINFAKEKGMTVVVTDHHEIPYRNTEQGKEFLRSNADAIVNPKQADCPYPCKGICGAVVAWKLVQVLYERMDIPVEEADIFIENAGFATVGDVMDLTGENRILVKLGLKALEHTKNPGMKALIAKNKLSDKPLSAYHIGFVLGPCINASGRLDTAKRSLELLLERDEVKASALAGELVELNESRKYMTQQETQKALEQIEKEGREKDKVLVVYLPECHESLAGIIAGRIREAYQRPVFVLTRGEEGVKGSGRSIEAYSMFDKMTEVAELFTKYGGHPMAAGLSMREEDIDKLREQLNQKAELSEEDMAEVVRLDAVLPMSYFTVDTIRQLSVLEPCGKSNTKPVFADRNIKVTRAGIVGVNRNVLKLHLLDSKGNPVAGVYFGEVEKFLTFLSEKFGSEEVDAAMHGKENSIQFAAVYEPAVDTYSGRESVQAIIRRFR</sequence>
<feature type="domain" description="DHHA1" evidence="8">
    <location>
        <begin position="354"/>
        <end position="447"/>
    </location>
</feature>
<dbReference type="Gene3D" id="3.90.1640.30">
    <property type="match status" value="1"/>
</dbReference>
<dbReference type="InterPro" id="IPR038763">
    <property type="entry name" value="DHH_sf"/>
</dbReference>
<dbReference type="AlphaFoldDB" id="A0AAW4WFY1"/>
<gene>
    <name evidence="10" type="primary">recJ</name>
    <name evidence="10" type="ORF">LKD47_00275</name>
</gene>
<dbReference type="NCBIfam" id="TIGR00644">
    <property type="entry name" value="recJ"/>
    <property type="match status" value="1"/>
</dbReference>
<protein>
    <recommendedName>
        <fullName evidence="2">Single-stranded-DNA-specific exonuclease RecJ</fullName>
    </recommendedName>
</protein>
<dbReference type="InterPro" id="IPR051673">
    <property type="entry name" value="SSDNA_exonuclease_RecJ"/>
</dbReference>
<evidence type="ECO:0000259" key="9">
    <source>
        <dbReference type="Pfam" id="PF17768"/>
    </source>
</evidence>
<proteinExistence type="inferred from homology"/>
<dbReference type="EMBL" id="JAJEQW010000001">
    <property type="protein sequence ID" value="MCC2240737.1"/>
    <property type="molecule type" value="Genomic_DNA"/>
</dbReference>
<evidence type="ECO:0000313" key="10">
    <source>
        <dbReference type="EMBL" id="MCC2240737.1"/>
    </source>
</evidence>